<feature type="coiled-coil region" evidence="1">
    <location>
        <begin position="44"/>
        <end position="71"/>
    </location>
</feature>
<keyword evidence="1" id="KW-0175">Coiled coil</keyword>
<dbReference type="InterPro" id="IPR001387">
    <property type="entry name" value="Cro/C1-type_HTH"/>
</dbReference>
<dbReference type="PROSITE" id="PS50943">
    <property type="entry name" value="HTH_CROC1"/>
    <property type="match status" value="1"/>
</dbReference>
<evidence type="ECO:0000256" key="1">
    <source>
        <dbReference type="SAM" id="Coils"/>
    </source>
</evidence>
<sequence length="83" mass="9643">MQFLAAINAEIERRKLKQVELAQMIGIRNSEICSFISGGRTISSDKLIRLLEVLEIKLMKKEETIEDVIVRIKYTDLVQRKTH</sequence>
<dbReference type="AlphaFoldDB" id="A0A5J4S1S2"/>
<proteinExistence type="predicted"/>
<comment type="caution">
    <text evidence="3">The sequence shown here is derived from an EMBL/GenBank/DDBJ whole genome shotgun (WGS) entry which is preliminary data.</text>
</comment>
<dbReference type="Pfam" id="PF01381">
    <property type="entry name" value="HTH_3"/>
    <property type="match status" value="1"/>
</dbReference>
<dbReference type="GO" id="GO:0003677">
    <property type="term" value="F:DNA binding"/>
    <property type="evidence" value="ECO:0007669"/>
    <property type="project" value="InterPro"/>
</dbReference>
<dbReference type="EMBL" id="SNRY01000482">
    <property type="protein sequence ID" value="KAA6340127.1"/>
    <property type="molecule type" value="Genomic_DNA"/>
</dbReference>
<dbReference type="SMART" id="SM00530">
    <property type="entry name" value="HTH_XRE"/>
    <property type="match status" value="1"/>
</dbReference>
<dbReference type="InterPro" id="IPR010982">
    <property type="entry name" value="Lambda_DNA-bd_dom_sf"/>
</dbReference>
<organism evidence="3">
    <name type="scientific">termite gut metagenome</name>
    <dbReference type="NCBI Taxonomy" id="433724"/>
    <lineage>
        <taxon>unclassified sequences</taxon>
        <taxon>metagenomes</taxon>
        <taxon>organismal metagenomes</taxon>
    </lineage>
</organism>
<dbReference type="SUPFAM" id="SSF47413">
    <property type="entry name" value="lambda repressor-like DNA-binding domains"/>
    <property type="match status" value="1"/>
</dbReference>
<name>A0A5J4S1S2_9ZZZZ</name>
<protein>
    <recommendedName>
        <fullName evidence="2">HTH cro/C1-type domain-containing protein</fullName>
    </recommendedName>
</protein>
<accession>A0A5J4S1S2</accession>
<dbReference type="CDD" id="cd00093">
    <property type="entry name" value="HTH_XRE"/>
    <property type="match status" value="1"/>
</dbReference>
<feature type="domain" description="HTH cro/C1-type" evidence="2">
    <location>
        <begin position="7"/>
        <end position="68"/>
    </location>
</feature>
<evidence type="ECO:0000313" key="3">
    <source>
        <dbReference type="EMBL" id="KAA6340127.1"/>
    </source>
</evidence>
<evidence type="ECO:0000259" key="2">
    <source>
        <dbReference type="PROSITE" id="PS50943"/>
    </source>
</evidence>
<gene>
    <name evidence="3" type="ORF">EZS27_011989</name>
</gene>
<dbReference type="Gene3D" id="1.10.260.40">
    <property type="entry name" value="lambda repressor-like DNA-binding domains"/>
    <property type="match status" value="1"/>
</dbReference>
<reference evidence="3" key="1">
    <citation type="submission" date="2019-03" db="EMBL/GenBank/DDBJ databases">
        <title>Single cell metagenomics reveals metabolic interactions within the superorganism composed of flagellate Streblomastix strix and complex community of Bacteroidetes bacteria on its surface.</title>
        <authorList>
            <person name="Treitli S.C."/>
            <person name="Kolisko M."/>
            <person name="Husnik F."/>
            <person name="Keeling P."/>
            <person name="Hampl V."/>
        </authorList>
    </citation>
    <scope>NUCLEOTIDE SEQUENCE</scope>
    <source>
        <strain evidence="3">STM</strain>
    </source>
</reference>